<sequence>MSDNGNQDLKIYEVTQKLTGEKRYQAAVTTEDACKQTGWLIADCFAIPQKPRYKSIPDHEGIYLVRLPCLTCPFQYAECLKPDSEDCPTRPNAPELQEWLKQAAQAHLCTYVGQGLAKA</sequence>
<accession>X1UKP9</accession>
<dbReference type="AlphaFoldDB" id="X1UKP9"/>
<dbReference type="EMBL" id="BARW01036464">
    <property type="protein sequence ID" value="GAJ18094.1"/>
    <property type="molecule type" value="Genomic_DNA"/>
</dbReference>
<organism evidence="1">
    <name type="scientific">marine sediment metagenome</name>
    <dbReference type="NCBI Taxonomy" id="412755"/>
    <lineage>
        <taxon>unclassified sequences</taxon>
        <taxon>metagenomes</taxon>
        <taxon>ecological metagenomes</taxon>
    </lineage>
</organism>
<reference evidence="1" key="1">
    <citation type="journal article" date="2014" name="Front. Microbiol.">
        <title>High frequency of phylogenetically diverse reductive dehalogenase-homologous genes in deep subseafloor sedimentary metagenomes.</title>
        <authorList>
            <person name="Kawai M."/>
            <person name="Futagami T."/>
            <person name="Toyoda A."/>
            <person name="Takaki Y."/>
            <person name="Nishi S."/>
            <person name="Hori S."/>
            <person name="Arai W."/>
            <person name="Tsubouchi T."/>
            <person name="Morono Y."/>
            <person name="Uchiyama I."/>
            <person name="Ito T."/>
            <person name="Fujiyama A."/>
            <person name="Inagaki F."/>
            <person name="Takami H."/>
        </authorList>
    </citation>
    <scope>NUCLEOTIDE SEQUENCE</scope>
    <source>
        <strain evidence="1">Expedition CK06-06</strain>
    </source>
</reference>
<protein>
    <submittedName>
        <fullName evidence="1">Uncharacterized protein</fullName>
    </submittedName>
</protein>
<feature type="non-terminal residue" evidence="1">
    <location>
        <position position="119"/>
    </location>
</feature>
<gene>
    <name evidence="1" type="ORF">S12H4_56591</name>
</gene>
<evidence type="ECO:0000313" key="1">
    <source>
        <dbReference type="EMBL" id="GAJ18094.1"/>
    </source>
</evidence>
<proteinExistence type="predicted"/>
<comment type="caution">
    <text evidence="1">The sequence shown here is derived from an EMBL/GenBank/DDBJ whole genome shotgun (WGS) entry which is preliminary data.</text>
</comment>
<name>X1UKP9_9ZZZZ</name>